<proteinExistence type="predicted"/>
<gene>
    <name evidence="1" type="ORF">EVA_05835</name>
</gene>
<comment type="caution">
    <text evidence="1">The sequence shown here is derived from an EMBL/GenBank/DDBJ whole genome shotgun (WGS) entry which is preliminary data.</text>
</comment>
<reference evidence="1" key="1">
    <citation type="journal article" date="2012" name="PLoS ONE">
        <title>Gene sets for utilization of primary and secondary nutrition supplies in the distal gut of endangered iberian lynx.</title>
        <authorList>
            <person name="Alcaide M."/>
            <person name="Messina E."/>
            <person name="Richter M."/>
            <person name="Bargiela R."/>
            <person name="Peplies J."/>
            <person name="Huws S.A."/>
            <person name="Newbold C.J."/>
            <person name="Golyshin P.N."/>
            <person name="Simon M.A."/>
            <person name="Lopez G."/>
            <person name="Yakimov M.M."/>
            <person name="Ferrer M."/>
        </authorList>
    </citation>
    <scope>NUCLEOTIDE SEQUENCE</scope>
</reference>
<sequence length="84" mass="9193">MTHKNGVQHSAIVKFKVVLAQHGEAFAWAHFNGSLGRVEFAGNSLEQSRLTCAVSTNYTINISICKLHVDILIKDALSKLDGKI</sequence>
<dbReference type="EMBL" id="AMCI01001274">
    <property type="protein sequence ID" value="EJX06056.1"/>
    <property type="molecule type" value="Genomic_DNA"/>
</dbReference>
<evidence type="ECO:0000313" key="1">
    <source>
        <dbReference type="EMBL" id="EJX06056.1"/>
    </source>
</evidence>
<organism evidence="1">
    <name type="scientific">gut metagenome</name>
    <dbReference type="NCBI Taxonomy" id="749906"/>
    <lineage>
        <taxon>unclassified sequences</taxon>
        <taxon>metagenomes</taxon>
        <taxon>organismal metagenomes</taxon>
    </lineage>
</organism>
<protein>
    <submittedName>
        <fullName evidence="1">Uncharacterized protein</fullName>
    </submittedName>
</protein>
<dbReference type="AlphaFoldDB" id="J9D0I8"/>
<name>J9D0I8_9ZZZZ</name>
<accession>J9D0I8</accession>